<feature type="binding site" evidence="9">
    <location>
        <position position="156"/>
    </location>
    <ligand>
        <name>Zn(2+)</name>
        <dbReference type="ChEBI" id="CHEBI:29105"/>
        <note>catalytic</note>
    </ligand>
</feature>
<comment type="function">
    <text evidence="9">Catalyzes hydrolysis of the D-alanyl-D-alanine dipeptide.</text>
</comment>
<evidence type="ECO:0000256" key="6">
    <source>
        <dbReference type="ARBA" id="ARBA00022997"/>
    </source>
</evidence>
<evidence type="ECO:0000256" key="7">
    <source>
        <dbReference type="ARBA" id="ARBA00023049"/>
    </source>
</evidence>
<keyword evidence="11" id="KW-0732">Signal</keyword>
<dbReference type="Pfam" id="PF01427">
    <property type="entry name" value="Peptidase_M15"/>
    <property type="match status" value="1"/>
</dbReference>
<name>A0ABQ1BXJ7_9MYCO</name>
<evidence type="ECO:0000256" key="5">
    <source>
        <dbReference type="ARBA" id="ARBA00022833"/>
    </source>
</evidence>
<comment type="caution">
    <text evidence="12">The sequence shown here is derived from an EMBL/GenBank/DDBJ whole genome shotgun (WGS) entry which is preliminary data.</text>
</comment>
<gene>
    <name evidence="12" type="primary">lpqR_1</name>
    <name evidence="12" type="ORF">MPRG_01580</name>
</gene>
<keyword evidence="6 9" id="KW-0224">Dipeptidase</keyword>
<feature type="binding site" evidence="9">
    <location>
        <position position="235"/>
    </location>
    <ligand>
        <name>Zn(2+)</name>
        <dbReference type="ChEBI" id="CHEBI:29105"/>
        <note>catalytic</note>
    </ligand>
</feature>
<evidence type="ECO:0000256" key="4">
    <source>
        <dbReference type="ARBA" id="ARBA00022801"/>
    </source>
</evidence>
<dbReference type="EC" id="3.4.13.22" evidence="9"/>
<dbReference type="InterPro" id="IPR009045">
    <property type="entry name" value="Zn_M74/Hedgehog-like"/>
</dbReference>
<comment type="catalytic activity">
    <reaction evidence="1 9">
        <text>D-alanyl-D-alanine + H2O = 2 D-alanine</text>
        <dbReference type="Rhea" id="RHEA:20661"/>
        <dbReference type="ChEBI" id="CHEBI:15377"/>
        <dbReference type="ChEBI" id="CHEBI:57416"/>
        <dbReference type="ChEBI" id="CHEBI:57822"/>
        <dbReference type="EC" id="3.4.13.22"/>
    </reaction>
</comment>
<dbReference type="InterPro" id="IPR000755">
    <property type="entry name" value="A_A_dipeptidase"/>
</dbReference>
<protein>
    <recommendedName>
        <fullName evidence="9">D-alanyl-D-alanine dipeptidase</fullName>
        <shortName evidence="9">D-Ala-D-Ala dipeptidase</shortName>
        <ecNumber evidence="9">3.4.13.22</ecNumber>
    </recommendedName>
</protein>
<feature type="region of interest" description="Disordered" evidence="10">
    <location>
        <begin position="24"/>
        <end position="57"/>
    </location>
</feature>
<dbReference type="HAMAP" id="MF_01924">
    <property type="entry name" value="A_A_dipeptidase"/>
    <property type="match status" value="1"/>
</dbReference>
<accession>A0ABQ1BXJ7</accession>
<feature type="chain" id="PRO_5046807775" description="D-alanyl-D-alanine dipeptidase" evidence="11">
    <location>
        <begin position="22"/>
        <end position="253"/>
    </location>
</feature>
<evidence type="ECO:0000256" key="10">
    <source>
        <dbReference type="SAM" id="MobiDB-lite"/>
    </source>
</evidence>
<proteinExistence type="inferred from homology"/>
<evidence type="ECO:0000256" key="8">
    <source>
        <dbReference type="ARBA" id="ARBA00023316"/>
    </source>
</evidence>
<feature type="active site" description="Proton donor/acceptor" evidence="9">
    <location>
        <position position="232"/>
    </location>
</feature>
<evidence type="ECO:0000256" key="2">
    <source>
        <dbReference type="ARBA" id="ARBA00022670"/>
    </source>
</evidence>
<evidence type="ECO:0000256" key="3">
    <source>
        <dbReference type="ARBA" id="ARBA00022723"/>
    </source>
</evidence>
<feature type="signal peptide" evidence="11">
    <location>
        <begin position="1"/>
        <end position="21"/>
    </location>
</feature>
<dbReference type="PANTHER" id="PTHR43126">
    <property type="entry name" value="D-ALANYL-D-ALANINE DIPEPTIDASE"/>
    <property type="match status" value="1"/>
</dbReference>
<keyword evidence="4 9" id="KW-0378">Hydrolase</keyword>
<keyword evidence="8" id="KW-0961">Cell wall biogenesis/degradation</keyword>
<dbReference type="Proteomes" id="UP000465240">
    <property type="component" value="Unassembled WGS sequence"/>
</dbReference>
<keyword evidence="5 9" id="KW-0862">Zinc</keyword>
<feature type="compositionally biased region" description="Low complexity" evidence="10">
    <location>
        <begin position="24"/>
        <end position="41"/>
    </location>
</feature>
<dbReference type="PANTHER" id="PTHR43126:SF1">
    <property type="entry name" value="D-ALANYL-D-ALANINE DIPEPTIDASE"/>
    <property type="match status" value="1"/>
</dbReference>
<evidence type="ECO:0000256" key="11">
    <source>
        <dbReference type="SAM" id="SignalP"/>
    </source>
</evidence>
<keyword evidence="7 9" id="KW-0482">Metalloprotease</keyword>
<organism evidence="12 13">
    <name type="scientific">Mycobacterium paragordonae</name>
    <dbReference type="NCBI Taxonomy" id="1389713"/>
    <lineage>
        <taxon>Bacteria</taxon>
        <taxon>Bacillati</taxon>
        <taxon>Actinomycetota</taxon>
        <taxon>Actinomycetes</taxon>
        <taxon>Mycobacteriales</taxon>
        <taxon>Mycobacteriaceae</taxon>
        <taxon>Mycobacterium</taxon>
    </lineage>
</organism>
<evidence type="ECO:0000256" key="9">
    <source>
        <dbReference type="HAMAP-Rule" id="MF_01924"/>
    </source>
</evidence>
<dbReference type="EMBL" id="BLKX01000001">
    <property type="protein sequence ID" value="GFG76882.1"/>
    <property type="molecule type" value="Genomic_DNA"/>
</dbReference>
<evidence type="ECO:0000256" key="1">
    <source>
        <dbReference type="ARBA" id="ARBA00001362"/>
    </source>
</evidence>
<reference evidence="12 13" key="1">
    <citation type="journal article" date="2019" name="Emerg. Microbes Infect.">
        <title>Comprehensive subspecies identification of 175 nontuberculous mycobacteria species based on 7547 genomic profiles.</title>
        <authorList>
            <person name="Matsumoto Y."/>
            <person name="Kinjo T."/>
            <person name="Motooka D."/>
            <person name="Nabeya D."/>
            <person name="Jung N."/>
            <person name="Uechi K."/>
            <person name="Horii T."/>
            <person name="Iida T."/>
            <person name="Fujita J."/>
            <person name="Nakamura S."/>
        </authorList>
    </citation>
    <scope>NUCLEOTIDE SEQUENCE [LARGE SCALE GENOMIC DNA]</scope>
    <source>
        <strain evidence="12 13">JCM 18565</strain>
    </source>
</reference>
<evidence type="ECO:0000313" key="12">
    <source>
        <dbReference type="EMBL" id="GFG76882.1"/>
    </source>
</evidence>
<comment type="cofactor">
    <cofactor evidence="9">
        <name>Zn(2+)</name>
        <dbReference type="ChEBI" id="CHEBI:29105"/>
    </cofactor>
    <text evidence="9">Binds 1 zinc ion per subunit.</text>
</comment>
<feature type="binding site" evidence="9">
    <location>
        <position position="163"/>
    </location>
    <ligand>
        <name>Zn(2+)</name>
        <dbReference type="ChEBI" id="CHEBI:29105"/>
        <note>catalytic</note>
    </ligand>
</feature>
<sequence>MRRLAIALIAVACSAACSAPAGGPAAPSATTATPASGANATDSTPASPTNGVPPVSPEARAVGFVDVRTAVPNAIIDLRYATSNNFVHAPLYPADARCLVHESMVPGLAAAAGALHQGEALVFWDCYRPHDVQVRMFQAVPDPSWVARPGQYSRSHEAGRSVDLTIANTQEQCPPGNRAGSLCLTDMGTDFDEFSSRANAFATQGVSETEQANRARLRDAMGTGGLTPYSGEWWHFDGPDANVERSIINVPVN</sequence>
<keyword evidence="13" id="KW-1185">Reference proteome</keyword>
<evidence type="ECO:0000313" key="13">
    <source>
        <dbReference type="Proteomes" id="UP000465240"/>
    </source>
</evidence>
<dbReference type="SUPFAM" id="SSF55166">
    <property type="entry name" value="Hedgehog/DD-peptidase"/>
    <property type="match status" value="1"/>
</dbReference>
<feature type="site" description="Transition state stabilizer" evidence="9">
    <location>
        <position position="128"/>
    </location>
</feature>
<keyword evidence="2 9" id="KW-0645">Protease</keyword>
<keyword evidence="3 9" id="KW-0479">Metal-binding</keyword>
<dbReference type="Gene3D" id="3.30.1380.10">
    <property type="match status" value="1"/>
</dbReference>
<comment type="similarity">
    <text evidence="9">Belongs to the peptidase M15D family.</text>
</comment>